<feature type="domain" description="Ubiquitin-like protease family profile" evidence="4">
    <location>
        <begin position="16"/>
        <end position="60"/>
    </location>
</feature>
<evidence type="ECO:0000256" key="1">
    <source>
        <dbReference type="ARBA" id="ARBA00005234"/>
    </source>
</evidence>
<evidence type="ECO:0000259" key="4">
    <source>
        <dbReference type="Pfam" id="PF02902"/>
    </source>
</evidence>
<keyword evidence="3" id="KW-0378">Hydrolase</keyword>
<dbReference type="AlphaFoldDB" id="A0A6A4ASJ7"/>
<dbReference type="Gene3D" id="3.40.395.10">
    <property type="entry name" value="Adenoviral Proteinase, Chain A"/>
    <property type="match status" value="1"/>
</dbReference>
<gene>
    <name evidence="5" type="ORF">PF001_g32566</name>
</gene>
<name>A0A6A4ASJ7_9STRA</name>
<dbReference type="EMBL" id="QXGE01009255">
    <property type="protein sequence ID" value="KAE9260953.1"/>
    <property type="molecule type" value="Genomic_DNA"/>
</dbReference>
<evidence type="ECO:0000313" key="5">
    <source>
        <dbReference type="EMBL" id="KAE9260953.1"/>
    </source>
</evidence>
<keyword evidence="2" id="KW-0645">Protease</keyword>
<dbReference type="Proteomes" id="UP000437068">
    <property type="component" value="Unassembled WGS sequence"/>
</dbReference>
<dbReference type="SUPFAM" id="SSF54001">
    <property type="entry name" value="Cysteine proteinases"/>
    <property type="match status" value="1"/>
</dbReference>
<dbReference type="InterPro" id="IPR038765">
    <property type="entry name" value="Papain-like_cys_pep_sf"/>
</dbReference>
<proteinExistence type="inferred from homology"/>
<sequence>MPDVKLLFQKVKWLFTPQQPDSASCGVLIVAQAHNYITGNLEQQDYTVSKNDVKVMRLRMIWVITHYSKESAISKSDAVTTSAILQNLKKELD</sequence>
<evidence type="ECO:0000256" key="3">
    <source>
        <dbReference type="ARBA" id="ARBA00022801"/>
    </source>
</evidence>
<reference evidence="5 6" key="1">
    <citation type="submission" date="2018-08" db="EMBL/GenBank/DDBJ databases">
        <title>Genomic investigation of the strawberry pathogen Phytophthora fragariae indicates pathogenicity is determined by transcriptional variation in three key races.</title>
        <authorList>
            <person name="Adams T.M."/>
            <person name="Armitage A.D."/>
            <person name="Sobczyk M.K."/>
            <person name="Bates H.J."/>
            <person name="Dunwell J.M."/>
            <person name="Nellist C.F."/>
            <person name="Harrison R.J."/>
        </authorList>
    </citation>
    <scope>NUCLEOTIDE SEQUENCE [LARGE SCALE GENOMIC DNA]</scope>
    <source>
        <strain evidence="5 6">A4</strain>
    </source>
</reference>
<comment type="similarity">
    <text evidence="1">Belongs to the peptidase C48 family.</text>
</comment>
<dbReference type="Pfam" id="PF02902">
    <property type="entry name" value="Peptidase_C48"/>
    <property type="match status" value="1"/>
</dbReference>
<organism evidence="5 6">
    <name type="scientific">Phytophthora fragariae</name>
    <dbReference type="NCBI Taxonomy" id="53985"/>
    <lineage>
        <taxon>Eukaryota</taxon>
        <taxon>Sar</taxon>
        <taxon>Stramenopiles</taxon>
        <taxon>Oomycota</taxon>
        <taxon>Peronosporomycetes</taxon>
        <taxon>Peronosporales</taxon>
        <taxon>Peronosporaceae</taxon>
        <taxon>Phytophthora</taxon>
    </lineage>
</organism>
<protein>
    <recommendedName>
        <fullName evidence="4">Ubiquitin-like protease family profile domain-containing protein</fullName>
    </recommendedName>
</protein>
<evidence type="ECO:0000256" key="2">
    <source>
        <dbReference type="ARBA" id="ARBA00022670"/>
    </source>
</evidence>
<dbReference type="GO" id="GO:0006508">
    <property type="term" value="P:proteolysis"/>
    <property type="evidence" value="ECO:0007669"/>
    <property type="project" value="UniProtKB-KW"/>
</dbReference>
<dbReference type="InterPro" id="IPR003653">
    <property type="entry name" value="Peptidase_C48_C"/>
</dbReference>
<dbReference type="GO" id="GO:0008234">
    <property type="term" value="F:cysteine-type peptidase activity"/>
    <property type="evidence" value="ECO:0007669"/>
    <property type="project" value="InterPro"/>
</dbReference>
<comment type="caution">
    <text evidence="5">The sequence shown here is derived from an EMBL/GenBank/DDBJ whole genome shotgun (WGS) entry which is preliminary data.</text>
</comment>
<accession>A0A6A4ASJ7</accession>
<evidence type="ECO:0000313" key="6">
    <source>
        <dbReference type="Proteomes" id="UP000437068"/>
    </source>
</evidence>